<organism evidence="1 2">
    <name type="scientific">Pseudaquabacterium inlustre</name>
    <dbReference type="NCBI Taxonomy" id="2984192"/>
    <lineage>
        <taxon>Bacteria</taxon>
        <taxon>Pseudomonadati</taxon>
        <taxon>Pseudomonadota</taxon>
        <taxon>Betaproteobacteria</taxon>
        <taxon>Burkholderiales</taxon>
        <taxon>Sphaerotilaceae</taxon>
        <taxon>Pseudaquabacterium</taxon>
    </lineage>
</organism>
<dbReference type="EMBL" id="JBBUTH010000011">
    <property type="protein sequence ID" value="MEK8053327.1"/>
    <property type="molecule type" value="Genomic_DNA"/>
</dbReference>
<dbReference type="NCBIfam" id="TIGR03016">
    <property type="entry name" value="pepcterm_hypo_1"/>
    <property type="match status" value="1"/>
</dbReference>
<sequence length="485" mass="51069">MGLTSGTNAQSGGPLQASASATVTATDNMNPGQASKSADVITRLTAGLAYASAAGAVQGHAKYDVTEFLYARHGDRNALRHSLLADLAAELVQGRAYVDLRASVAQSAVSAFGPQVTDDGRNASNAAEVATLALSPRLNGVLLGQLAYAASGTFQANDAAGTSRGDGTSRLANLSLSPVSAGRLSWNLAVSHQVSSIKLGLSTETDRVTLGTRWLVPEADLSLSASAGREYGDLVARTGGAHDIWSAGLVWTPSPLTALDLSAGRRPTGGLYQAGLTFRTPLTIWRASFSRNVVDSSVQSTVSQGTNYDLFFAQFASVEPDPVKRDALVTAFLSRSGLSPDGVVKSSFLTSAQTIDQRVDLSVAWRDNRSTAVVNYLRGVSRRADNATVAVDDLADTSRVRNASWSVSLSHQLTPALSSSMSLSDLHNRGDRAEQSSKTRRAYLSLVGTVTSRESWTLSLRRSLNESALKTYSESAISGAYSLQF</sequence>
<protein>
    <submittedName>
        <fullName evidence="1">TIGR03016 family PEP-CTERM system-associated outer membrane protein</fullName>
    </submittedName>
</protein>
<dbReference type="InterPro" id="IPR017467">
    <property type="entry name" value="CHP03016_PEP-CTERM"/>
</dbReference>
<accession>A0ABU9CRZ1</accession>
<dbReference type="Proteomes" id="UP001365405">
    <property type="component" value="Unassembled WGS sequence"/>
</dbReference>
<gene>
    <name evidence="1" type="ORF">AACH10_23930</name>
</gene>
<evidence type="ECO:0000313" key="1">
    <source>
        <dbReference type="EMBL" id="MEK8053327.1"/>
    </source>
</evidence>
<evidence type="ECO:0000313" key="2">
    <source>
        <dbReference type="Proteomes" id="UP001365405"/>
    </source>
</evidence>
<dbReference type="RefSeq" id="WP_341413068.1">
    <property type="nucleotide sequence ID" value="NZ_JBBUTH010000011.1"/>
</dbReference>
<keyword evidence="2" id="KW-1185">Reference proteome</keyword>
<comment type="caution">
    <text evidence="1">The sequence shown here is derived from an EMBL/GenBank/DDBJ whole genome shotgun (WGS) entry which is preliminary data.</text>
</comment>
<proteinExistence type="predicted"/>
<reference evidence="1 2" key="1">
    <citation type="submission" date="2024-04" db="EMBL/GenBank/DDBJ databases">
        <title>Novel species of the genus Ideonella isolated from streams.</title>
        <authorList>
            <person name="Lu H."/>
        </authorList>
    </citation>
    <scope>NUCLEOTIDE SEQUENCE [LARGE SCALE GENOMIC DNA]</scope>
    <source>
        <strain evidence="1 2">DXS22W</strain>
    </source>
</reference>
<name>A0ABU9CRZ1_9BURK</name>